<dbReference type="GO" id="GO:0006515">
    <property type="term" value="P:protein quality control for misfolded or incompletely synthesized proteins"/>
    <property type="evidence" value="ECO:0007669"/>
    <property type="project" value="TreeGrafter"/>
</dbReference>
<organism evidence="7 8">
    <name type="scientific">Rhodovulum marinum</name>
    <dbReference type="NCBI Taxonomy" id="320662"/>
    <lineage>
        <taxon>Bacteria</taxon>
        <taxon>Pseudomonadati</taxon>
        <taxon>Pseudomonadota</taxon>
        <taxon>Alphaproteobacteria</taxon>
        <taxon>Rhodobacterales</taxon>
        <taxon>Paracoccaceae</taxon>
        <taxon>Rhodovulum</taxon>
    </lineage>
</organism>
<evidence type="ECO:0000256" key="2">
    <source>
        <dbReference type="ARBA" id="ARBA00022670"/>
    </source>
</evidence>
<feature type="chain" id="PRO_5020807447" evidence="5">
    <location>
        <begin position="24"/>
        <end position="465"/>
    </location>
</feature>
<reference evidence="7 8" key="1">
    <citation type="submission" date="2019-03" db="EMBL/GenBank/DDBJ databases">
        <title>Genomic Encyclopedia of Type Strains, Phase IV (KMG-IV): sequencing the most valuable type-strain genomes for metagenomic binning, comparative biology and taxonomic classification.</title>
        <authorList>
            <person name="Goeker M."/>
        </authorList>
    </citation>
    <scope>NUCLEOTIDE SEQUENCE [LARGE SCALE GENOMIC DNA]</scope>
    <source>
        <strain evidence="7 8">DSM 18063</strain>
    </source>
</reference>
<dbReference type="PANTHER" id="PTHR22939:SF129">
    <property type="entry name" value="SERINE PROTEASE HTRA2, MITOCHONDRIAL"/>
    <property type="match status" value="1"/>
</dbReference>
<dbReference type="Gene3D" id="2.40.10.120">
    <property type="match status" value="1"/>
</dbReference>
<dbReference type="InterPro" id="IPR001478">
    <property type="entry name" value="PDZ"/>
</dbReference>
<dbReference type="Pfam" id="PF13180">
    <property type="entry name" value="PDZ_2"/>
    <property type="match status" value="1"/>
</dbReference>
<keyword evidence="4" id="KW-0720">Serine protease</keyword>
<evidence type="ECO:0000313" key="7">
    <source>
        <dbReference type="EMBL" id="TCP40467.1"/>
    </source>
</evidence>
<dbReference type="Gene3D" id="2.30.42.10">
    <property type="match status" value="2"/>
</dbReference>
<dbReference type="PROSITE" id="PS50106">
    <property type="entry name" value="PDZ"/>
    <property type="match status" value="1"/>
</dbReference>
<dbReference type="OrthoDB" id="9758917at2"/>
<dbReference type="RefSeq" id="WP_132462464.1">
    <property type="nucleotide sequence ID" value="NZ_SLXP01000007.1"/>
</dbReference>
<dbReference type="AlphaFoldDB" id="A0A4R2PWU5"/>
<keyword evidence="2 7" id="KW-0645">Protease</keyword>
<gene>
    <name evidence="7" type="ORF">EV662_10777</name>
</gene>
<accession>A0A4R2PWU5</accession>
<feature type="domain" description="PDZ" evidence="6">
    <location>
        <begin position="270"/>
        <end position="322"/>
    </location>
</feature>
<comment type="similarity">
    <text evidence="1">Belongs to the peptidase S1C family.</text>
</comment>
<keyword evidence="3" id="KW-0378">Hydrolase</keyword>
<dbReference type="SMART" id="SM00228">
    <property type="entry name" value="PDZ"/>
    <property type="match status" value="2"/>
</dbReference>
<keyword evidence="8" id="KW-1185">Reference proteome</keyword>
<feature type="signal peptide" evidence="5">
    <location>
        <begin position="1"/>
        <end position="23"/>
    </location>
</feature>
<dbReference type="GO" id="GO:0004252">
    <property type="term" value="F:serine-type endopeptidase activity"/>
    <property type="evidence" value="ECO:0007669"/>
    <property type="project" value="InterPro"/>
</dbReference>
<proteinExistence type="inferred from homology"/>
<dbReference type="PRINTS" id="PR00834">
    <property type="entry name" value="PROTEASES2C"/>
</dbReference>
<name>A0A4R2PWU5_9RHOB</name>
<dbReference type="GO" id="GO:0042597">
    <property type="term" value="C:periplasmic space"/>
    <property type="evidence" value="ECO:0007669"/>
    <property type="project" value="TreeGrafter"/>
</dbReference>
<dbReference type="InterPro" id="IPR036034">
    <property type="entry name" value="PDZ_sf"/>
</dbReference>
<sequence length="465" mass="48572">MTRLFSLSHLCLCLCLVAAPLAAQDRRLPTSQAEISLSFAPVVRETAPAVVNIYARRVVQGRAGPFADDPFFSDLFRNFGRVQPRVQNSLGSGVIVSGDGLVVSNFHVVGQATEIRVVLADRREFDAQVLLGDEESDLAVLRLDGARDLPALDLRDSDTVEVGDLVLAIGNPFGIGQTVSSGIVSGLARSALSIGGGRGYFIQTDAAINPGNSGGALVDMQGRLVGINTAILSRSGGSNGIGFAIPANLVSRFVDQARAGRDRFQRPWAGITGQAVDAGLAEGFGLDVPQGVVLTNLHPESPFARAGLQVGDVVLDLGGAPVNTPQEMLFRLSAEGVGGEIAVTYLRKGRSRAARVALIAPPETPPRAPVTVKGRSVLAGLSVVTINPAVAEEAGLPSGAQGVLVTDPGEVGARVGLRAGDILLQINDRTVRTTGDVAAAAREGGRGWYVEYLRGGRRGVLRFRV</sequence>
<protein>
    <submittedName>
        <fullName evidence="7">Do/DeqQ family serine protease</fullName>
    </submittedName>
</protein>
<evidence type="ECO:0000313" key="8">
    <source>
        <dbReference type="Proteomes" id="UP000294835"/>
    </source>
</evidence>
<evidence type="ECO:0000256" key="3">
    <source>
        <dbReference type="ARBA" id="ARBA00022801"/>
    </source>
</evidence>
<evidence type="ECO:0000256" key="5">
    <source>
        <dbReference type="SAM" id="SignalP"/>
    </source>
</evidence>
<dbReference type="Pfam" id="PF17820">
    <property type="entry name" value="PDZ_6"/>
    <property type="match status" value="1"/>
</dbReference>
<comment type="caution">
    <text evidence="7">The sequence shown here is derived from an EMBL/GenBank/DDBJ whole genome shotgun (WGS) entry which is preliminary data.</text>
</comment>
<evidence type="ECO:0000256" key="1">
    <source>
        <dbReference type="ARBA" id="ARBA00010541"/>
    </source>
</evidence>
<dbReference type="Pfam" id="PF13365">
    <property type="entry name" value="Trypsin_2"/>
    <property type="match status" value="1"/>
</dbReference>
<evidence type="ECO:0000256" key="4">
    <source>
        <dbReference type="ARBA" id="ARBA00022825"/>
    </source>
</evidence>
<dbReference type="SUPFAM" id="SSF50156">
    <property type="entry name" value="PDZ domain-like"/>
    <property type="match status" value="2"/>
</dbReference>
<dbReference type="PANTHER" id="PTHR22939">
    <property type="entry name" value="SERINE PROTEASE FAMILY S1C HTRA-RELATED"/>
    <property type="match status" value="1"/>
</dbReference>
<evidence type="ECO:0000259" key="6">
    <source>
        <dbReference type="PROSITE" id="PS50106"/>
    </source>
</evidence>
<dbReference type="InterPro" id="IPR001940">
    <property type="entry name" value="Peptidase_S1C"/>
</dbReference>
<dbReference type="InterPro" id="IPR041489">
    <property type="entry name" value="PDZ_6"/>
</dbReference>
<dbReference type="EMBL" id="SLXP01000007">
    <property type="protein sequence ID" value="TCP40467.1"/>
    <property type="molecule type" value="Genomic_DNA"/>
</dbReference>
<dbReference type="Proteomes" id="UP000294835">
    <property type="component" value="Unassembled WGS sequence"/>
</dbReference>
<dbReference type="SUPFAM" id="SSF50494">
    <property type="entry name" value="Trypsin-like serine proteases"/>
    <property type="match status" value="1"/>
</dbReference>
<dbReference type="InterPro" id="IPR009003">
    <property type="entry name" value="Peptidase_S1_PA"/>
</dbReference>
<keyword evidence="5" id="KW-0732">Signal</keyword>